<organism evidence="3 4">
    <name type="scientific">Sphingomonas gei</name>
    <dbReference type="NCBI Taxonomy" id="1395960"/>
    <lineage>
        <taxon>Bacteria</taxon>
        <taxon>Pseudomonadati</taxon>
        <taxon>Pseudomonadota</taxon>
        <taxon>Alphaproteobacteria</taxon>
        <taxon>Sphingomonadales</taxon>
        <taxon>Sphingomonadaceae</taxon>
        <taxon>Sphingomonas</taxon>
    </lineage>
</organism>
<keyword evidence="4" id="KW-1185">Reference proteome</keyword>
<evidence type="ECO:0000259" key="2">
    <source>
        <dbReference type="Pfam" id="PF08327"/>
    </source>
</evidence>
<dbReference type="AlphaFoldDB" id="A0A4S1XE33"/>
<protein>
    <submittedName>
        <fullName evidence="3">SRPBCC domain-containing protein</fullName>
    </submittedName>
</protein>
<dbReference type="EMBL" id="SRXT01000003">
    <property type="protein sequence ID" value="TGX54017.1"/>
    <property type="molecule type" value="Genomic_DNA"/>
</dbReference>
<sequence length="162" mass="17812">MNDAVTEPGLGYEVTIVRDFAAPRALVFDCLTKAEHLARWWGPHHFDVPFCESDARPGGKVRIDMRGPEPYGTNPISGEFLEVERPDRLVLMLRGFQEADGSWGIEHVTTFAFEDGAGGGTTIRMTTVVKQVSDALLPALGGMREGWSQSLDKLDALLPELI</sequence>
<evidence type="ECO:0000256" key="1">
    <source>
        <dbReference type="ARBA" id="ARBA00006817"/>
    </source>
</evidence>
<feature type="domain" description="Activator of Hsp90 ATPase homologue 1/2-like C-terminal" evidence="2">
    <location>
        <begin position="22"/>
        <end position="158"/>
    </location>
</feature>
<dbReference type="OrthoDB" id="9805228at2"/>
<dbReference type="InterPro" id="IPR023393">
    <property type="entry name" value="START-like_dom_sf"/>
</dbReference>
<dbReference type="Proteomes" id="UP000306147">
    <property type="component" value="Unassembled WGS sequence"/>
</dbReference>
<accession>A0A4S1XE33</accession>
<comment type="caution">
    <text evidence="3">The sequence shown here is derived from an EMBL/GenBank/DDBJ whole genome shotgun (WGS) entry which is preliminary data.</text>
</comment>
<comment type="similarity">
    <text evidence="1">Belongs to the AHA1 family.</text>
</comment>
<name>A0A4S1XE33_9SPHN</name>
<dbReference type="RefSeq" id="WP_135963255.1">
    <property type="nucleotide sequence ID" value="NZ_SRXT01000003.1"/>
</dbReference>
<dbReference type="InterPro" id="IPR013538">
    <property type="entry name" value="ASHA1/2-like_C"/>
</dbReference>
<reference evidence="3 4" key="1">
    <citation type="submission" date="2019-04" db="EMBL/GenBank/DDBJ databases">
        <title>Sphingomonas psychrotolerans sp. nov., isolated from soil in the Tianshan Mountains, Xinjiang, China.</title>
        <authorList>
            <person name="Luo Y."/>
            <person name="Sheng H."/>
        </authorList>
    </citation>
    <scope>NUCLEOTIDE SEQUENCE [LARGE SCALE GENOMIC DNA]</scope>
    <source>
        <strain evidence="3 4">ZFGT-11</strain>
    </source>
</reference>
<dbReference type="Pfam" id="PF08327">
    <property type="entry name" value="AHSA1"/>
    <property type="match status" value="1"/>
</dbReference>
<dbReference type="Gene3D" id="3.30.530.20">
    <property type="match status" value="1"/>
</dbReference>
<gene>
    <name evidence="3" type="ORF">E5A73_07765</name>
</gene>
<proteinExistence type="inferred from homology"/>
<dbReference type="SUPFAM" id="SSF55961">
    <property type="entry name" value="Bet v1-like"/>
    <property type="match status" value="1"/>
</dbReference>
<evidence type="ECO:0000313" key="3">
    <source>
        <dbReference type="EMBL" id="TGX54017.1"/>
    </source>
</evidence>
<evidence type="ECO:0000313" key="4">
    <source>
        <dbReference type="Proteomes" id="UP000306147"/>
    </source>
</evidence>